<keyword evidence="2" id="KW-1185">Reference proteome</keyword>
<comment type="caution">
    <text evidence="1">The sequence shown here is derived from an EMBL/GenBank/DDBJ whole genome shotgun (WGS) entry which is preliminary data.</text>
</comment>
<reference evidence="1" key="1">
    <citation type="journal article" date="2019" name="bioRxiv">
        <title>The Genome of the Zebra Mussel, Dreissena polymorpha: A Resource for Invasive Species Research.</title>
        <authorList>
            <person name="McCartney M.A."/>
            <person name="Auch B."/>
            <person name="Kono T."/>
            <person name="Mallez S."/>
            <person name="Zhang Y."/>
            <person name="Obille A."/>
            <person name="Becker A."/>
            <person name="Abrahante J.E."/>
            <person name="Garbe J."/>
            <person name="Badalamenti J.P."/>
            <person name="Herman A."/>
            <person name="Mangelson H."/>
            <person name="Liachko I."/>
            <person name="Sullivan S."/>
            <person name="Sone E.D."/>
            <person name="Koren S."/>
            <person name="Silverstein K.A.T."/>
            <person name="Beckman K.B."/>
            <person name="Gohl D.M."/>
        </authorList>
    </citation>
    <scope>NUCLEOTIDE SEQUENCE</scope>
    <source>
        <strain evidence="1">Duluth1</strain>
        <tissue evidence="1">Whole animal</tissue>
    </source>
</reference>
<gene>
    <name evidence="1" type="ORF">DPMN_068480</name>
</gene>
<reference evidence="1" key="2">
    <citation type="submission" date="2020-11" db="EMBL/GenBank/DDBJ databases">
        <authorList>
            <person name="McCartney M.A."/>
            <person name="Auch B."/>
            <person name="Kono T."/>
            <person name="Mallez S."/>
            <person name="Becker A."/>
            <person name="Gohl D.M."/>
            <person name="Silverstein K.A.T."/>
            <person name="Koren S."/>
            <person name="Bechman K.B."/>
            <person name="Herman A."/>
            <person name="Abrahante J.E."/>
            <person name="Garbe J."/>
        </authorList>
    </citation>
    <scope>NUCLEOTIDE SEQUENCE</scope>
    <source>
        <strain evidence="1">Duluth1</strain>
        <tissue evidence="1">Whole animal</tissue>
    </source>
</reference>
<proteinExistence type="predicted"/>
<dbReference type="EMBL" id="JAIWYP010000014">
    <property type="protein sequence ID" value="KAH3709020.1"/>
    <property type="molecule type" value="Genomic_DNA"/>
</dbReference>
<evidence type="ECO:0000313" key="1">
    <source>
        <dbReference type="EMBL" id="KAH3709020.1"/>
    </source>
</evidence>
<organism evidence="1 2">
    <name type="scientific">Dreissena polymorpha</name>
    <name type="common">Zebra mussel</name>
    <name type="synonym">Mytilus polymorpha</name>
    <dbReference type="NCBI Taxonomy" id="45954"/>
    <lineage>
        <taxon>Eukaryota</taxon>
        <taxon>Metazoa</taxon>
        <taxon>Spiralia</taxon>
        <taxon>Lophotrochozoa</taxon>
        <taxon>Mollusca</taxon>
        <taxon>Bivalvia</taxon>
        <taxon>Autobranchia</taxon>
        <taxon>Heteroconchia</taxon>
        <taxon>Euheterodonta</taxon>
        <taxon>Imparidentia</taxon>
        <taxon>Neoheterodontei</taxon>
        <taxon>Myida</taxon>
        <taxon>Dreissenoidea</taxon>
        <taxon>Dreissenidae</taxon>
        <taxon>Dreissena</taxon>
    </lineage>
</organism>
<accession>A0A9D3YX85</accession>
<dbReference type="AlphaFoldDB" id="A0A9D3YX85"/>
<name>A0A9D3YX85_DREPO</name>
<protein>
    <submittedName>
        <fullName evidence="1">Uncharacterized protein</fullName>
    </submittedName>
</protein>
<evidence type="ECO:0000313" key="2">
    <source>
        <dbReference type="Proteomes" id="UP000828390"/>
    </source>
</evidence>
<dbReference type="Proteomes" id="UP000828390">
    <property type="component" value="Unassembled WGS sequence"/>
</dbReference>
<sequence length="58" mass="6430">MESPSAGAESKTFLQGILQQQQTNSRALHSLQSSPALCPRWTVLKLVYNYCPALHNTN</sequence>